<keyword evidence="4" id="KW-1185">Reference proteome</keyword>
<feature type="transmembrane region" description="Helical" evidence="2">
    <location>
        <begin position="36"/>
        <end position="57"/>
    </location>
</feature>
<dbReference type="EMBL" id="OU015568">
    <property type="protein sequence ID" value="CAG5079800.1"/>
    <property type="molecule type" value="Genomic_DNA"/>
</dbReference>
<accession>A0ABN7RL74</accession>
<feature type="transmembrane region" description="Helical" evidence="2">
    <location>
        <begin position="111"/>
        <end position="130"/>
    </location>
</feature>
<gene>
    <name evidence="3" type="ORF">OKIOD_LOCUS933</name>
</gene>
<feature type="region of interest" description="Disordered" evidence="1">
    <location>
        <begin position="201"/>
        <end position="222"/>
    </location>
</feature>
<keyword evidence="2" id="KW-0812">Transmembrane</keyword>
<keyword evidence="2" id="KW-1133">Transmembrane helix</keyword>
<organism evidence="3 4">
    <name type="scientific">Oikopleura dioica</name>
    <name type="common">Tunicate</name>
    <dbReference type="NCBI Taxonomy" id="34765"/>
    <lineage>
        <taxon>Eukaryota</taxon>
        <taxon>Metazoa</taxon>
        <taxon>Chordata</taxon>
        <taxon>Tunicata</taxon>
        <taxon>Appendicularia</taxon>
        <taxon>Copelata</taxon>
        <taxon>Oikopleuridae</taxon>
        <taxon>Oikopleura</taxon>
    </lineage>
</organism>
<dbReference type="Proteomes" id="UP001158576">
    <property type="component" value="Chromosome PAR"/>
</dbReference>
<feature type="transmembrane region" description="Helical" evidence="2">
    <location>
        <begin position="270"/>
        <end position="289"/>
    </location>
</feature>
<feature type="transmembrane region" description="Helical" evidence="2">
    <location>
        <begin position="329"/>
        <end position="352"/>
    </location>
</feature>
<evidence type="ECO:0000313" key="3">
    <source>
        <dbReference type="EMBL" id="CAG5079800.1"/>
    </source>
</evidence>
<protein>
    <submittedName>
        <fullName evidence="3">Oidioi.mRNA.OKI2018_I69.PAR.g9375.t1.cds</fullName>
    </submittedName>
</protein>
<evidence type="ECO:0000256" key="2">
    <source>
        <dbReference type="SAM" id="Phobius"/>
    </source>
</evidence>
<reference evidence="3 4" key="1">
    <citation type="submission" date="2021-04" db="EMBL/GenBank/DDBJ databases">
        <authorList>
            <person name="Bliznina A."/>
        </authorList>
    </citation>
    <scope>NUCLEOTIDE SEQUENCE [LARGE SCALE GENOMIC DNA]</scope>
</reference>
<name>A0ABN7RL74_OIKDI</name>
<evidence type="ECO:0000313" key="4">
    <source>
        <dbReference type="Proteomes" id="UP001158576"/>
    </source>
</evidence>
<proteinExistence type="predicted"/>
<evidence type="ECO:0000256" key="1">
    <source>
        <dbReference type="SAM" id="MobiDB-lite"/>
    </source>
</evidence>
<keyword evidence="2" id="KW-0472">Membrane</keyword>
<sequence length="467" mass="53768">MGILGIIEPDQYLARFSKESKRDESLPYIMHKPDRLLIHLLIAVYALASAGAVTVGLDLYRKSGLTFVNPKVNGSKVYDTEEVSEMLDYCWSHFNHMDETSEIHQLWHFRLFPYMLVVVTIMVSISQISWRATNFDEAIHALDYIIDGLEESIKDVVHQMQDAVKNSQKSATEIDGCISPTTEISSDENSGAFLVKSTSKDTFDSQSSRPFKEDKQTYGSFKGKRNSESNYVTFDKAYRQAAEDNDWKFSNFNKILRKYHGRSRFRTKFALLRGLTFLLVFFANFFIYYQLIAPARNPSTIFCPIPSEFYDIHGVERENFEFSNTETRVLLALVTFSVSTAVLAGGIVMWMMTPAWDNGGIKLVEVLPVVTDEKIKRMRRGRWNDLIYLLSLVHVNRFRSLQLRLAFYVLAVSEQLPLKADDDEVLFSELELRKKNFIKVLMELMNWPSEKDDEISEKMSALANNLN</sequence>